<feature type="transmembrane region" description="Helical" evidence="1">
    <location>
        <begin position="7"/>
        <end position="30"/>
    </location>
</feature>
<sequence length="663" mass="75509">MRSKKVLFLSAVLVFGGLWITTIIFFPSLYDPNMRPMQTFSGGKAETDVVESCLRDKDPWSPQIMKFVDPSAEGPHFPGTCKPKNEITQLVESSNGKLMQLSIRPEYINKYECRYRCLSPDGDWSYLAGNWTTLSPNVSIQLPCDAFEVEGNQKGNDTDLYRELYHQIYRQSTNTTPEAKGFGVHILVFDSTSHSNFLRSVPKFTQLLLEEYGAIPFPHLNKVGLNSLPNGFAILLGKQIEDMPASPINNETIKADAGYEFDTICQVPLDNQTSSIVYQFKELGYKTMWAEDWPDYTFNWPNCVGFKKQPADHYFKAFALRTGNLMRNDKGHHFLSYQEDHCLEYYQVLLQNLQQFLRVYDDIDQKFSLTWMTGLNHENFNSFHHADVPLYNTFRQLKSELENSFLFVMSDHGIRHGAHRNTKIGAMEDNNPALFIALPKVLRSNVKLKKIMVENARHLVSHHDVYATLLSIAKNGHDWDGSDWDSEWPKPEQVGNLPNMHGSSLLHYPMKQPRDCASLRIPFDYCQCPGKYIDVTGEEDLTLGLALKSLEKLNADIKARGFSDKCEKLQLDKNAKIALMEFMGRSYSNNSANNPAGTSVRHFKIVFQAAPGGGLFSIKIRKLANGNVEFTADQFERLNKYGDQSKCARQDPIVKPLCFCKSL</sequence>
<dbReference type="CDD" id="cd16021">
    <property type="entry name" value="ALP_like"/>
    <property type="match status" value="1"/>
</dbReference>
<keyword evidence="1" id="KW-1133">Transmembrane helix</keyword>
<dbReference type="Gene3D" id="3.40.720.10">
    <property type="entry name" value="Alkaline Phosphatase, subunit A"/>
    <property type="match status" value="1"/>
</dbReference>
<dbReference type="SUPFAM" id="SSF53649">
    <property type="entry name" value="Alkaline phosphatase-like"/>
    <property type="match status" value="1"/>
</dbReference>
<gene>
    <name evidence="2" type="ORF">DdX_15780</name>
</gene>
<evidence type="ECO:0000313" key="2">
    <source>
        <dbReference type="EMBL" id="KAI1701996.1"/>
    </source>
</evidence>
<organism evidence="2 3">
    <name type="scientific">Ditylenchus destructor</name>
    <dbReference type="NCBI Taxonomy" id="166010"/>
    <lineage>
        <taxon>Eukaryota</taxon>
        <taxon>Metazoa</taxon>
        <taxon>Ecdysozoa</taxon>
        <taxon>Nematoda</taxon>
        <taxon>Chromadorea</taxon>
        <taxon>Rhabditida</taxon>
        <taxon>Tylenchina</taxon>
        <taxon>Tylenchomorpha</taxon>
        <taxon>Sphaerularioidea</taxon>
        <taxon>Anguinidae</taxon>
        <taxon>Anguininae</taxon>
        <taxon>Ditylenchus</taxon>
    </lineage>
</organism>
<evidence type="ECO:0000313" key="3">
    <source>
        <dbReference type="Proteomes" id="UP001201812"/>
    </source>
</evidence>
<comment type="caution">
    <text evidence="2">The sequence shown here is derived from an EMBL/GenBank/DDBJ whole genome shotgun (WGS) entry which is preliminary data.</text>
</comment>
<evidence type="ECO:0000256" key="1">
    <source>
        <dbReference type="SAM" id="Phobius"/>
    </source>
</evidence>
<protein>
    <submittedName>
        <fullName evidence="2">Sulfatase domain-containing protein</fullName>
    </submittedName>
</protein>
<dbReference type="GO" id="GO:0005615">
    <property type="term" value="C:extracellular space"/>
    <property type="evidence" value="ECO:0007669"/>
    <property type="project" value="TreeGrafter"/>
</dbReference>
<dbReference type="AlphaFoldDB" id="A0AAD4MUT3"/>
<dbReference type="PANTHER" id="PTHR10974:SF75">
    <property type="entry name" value="SULFATASE DOMAIN-CONTAINING PROTEIN"/>
    <property type="match status" value="1"/>
</dbReference>
<proteinExistence type="predicted"/>
<name>A0AAD4MUT3_9BILA</name>
<keyword evidence="1" id="KW-0812">Transmembrane</keyword>
<keyword evidence="1" id="KW-0472">Membrane</keyword>
<dbReference type="EMBL" id="JAKKPZ010000107">
    <property type="protein sequence ID" value="KAI1701996.1"/>
    <property type="molecule type" value="Genomic_DNA"/>
</dbReference>
<accession>A0AAD4MUT3</accession>
<dbReference type="Proteomes" id="UP001201812">
    <property type="component" value="Unassembled WGS sequence"/>
</dbReference>
<keyword evidence="3" id="KW-1185">Reference proteome</keyword>
<dbReference type="Pfam" id="PF02995">
    <property type="entry name" value="DUF229"/>
    <property type="match status" value="1"/>
</dbReference>
<dbReference type="InterPro" id="IPR017850">
    <property type="entry name" value="Alkaline_phosphatase_core_sf"/>
</dbReference>
<dbReference type="PANTHER" id="PTHR10974">
    <property type="entry name" value="FI08016P-RELATED"/>
    <property type="match status" value="1"/>
</dbReference>
<dbReference type="InterPro" id="IPR004245">
    <property type="entry name" value="DUF229"/>
</dbReference>
<reference evidence="2" key="1">
    <citation type="submission" date="2022-01" db="EMBL/GenBank/DDBJ databases">
        <title>Genome Sequence Resource for Two Populations of Ditylenchus destructor, the Migratory Endoparasitic Phytonematode.</title>
        <authorList>
            <person name="Zhang H."/>
            <person name="Lin R."/>
            <person name="Xie B."/>
        </authorList>
    </citation>
    <scope>NUCLEOTIDE SEQUENCE</scope>
    <source>
        <strain evidence="2">BazhouSP</strain>
    </source>
</reference>